<dbReference type="Gene3D" id="1.10.1200.10">
    <property type="entry name" value="ACP-like"/>
    <property type="match status" value="1"/>
</dbReference>
<gene>
    <name evidence="2" type="ORF">FM996_20670</name>
</gene>
<proteinExistence type="predicted"/>
<dbReference type="PROSITE" id="PS50075">
    <property type="entry name" value="CARRIER"/>
    <property type="match status" value="1"/>
</dbReference>
<sequence length="84" mass="9260">MAIADVNDILFKLSGIAAEHFGVAGLQLRESTTAADVPGWDSIAHIQLMLRVEEEFGIRFKTVEIGGVQNVGELARRVMDHLRQ</sequence>
<dbReference type="InterPro" id="IPR009081">
    <property type="entry name" value="PP-bd_ACP"/>
</dbReference>
<dbReference type="EMBL" id="VJMF01000113">
    <property type="protein sequence ID" value="TRL23893.1"/>
    <property type="molecule type" value="Genomic_DNA"/>
</dbReference>
<organism evidence="2 3">
    <name type="scientific">Methylosinus sporium</name>
    <dbReference type="NCBI Taxonomy" id="428"/>
    <lineage>
        <taxon>Bacteria</taxon>
        <taxon>Pseudomonadati</taxon>
        <taxon>Pseudomonadota</taxon>
        <taxon>Alphaproteobacteria</taxon>
        <taxon>Hyphomicrobiales</taxon>
        <taxon>Methylocystaceae</taxon>
        <taxon>Methylosinus</taxon>
    </lineage>
</organism>
<dbReference type="AlphaFoldDB" id="A0A549SCY0"/>
<dbReference type="SUPFAM" id="SSF47336">
    <property type="entry name" value="ACP-like"/>
    <property type="match status" value="1"/>
</dbReference>
<accession>A0A549SCY0</accession>
<dbReference type="Proteomes" id="UP000316781">
    <property type="component" value="Unassembled WGS sequence"/>
</dbReference>
<reference evidence="2 3" key="1">
    <citation type="submission" date="2019-07" db="EMBL/GenBank/DDBJ databases">
        <title>Ln-dependent methylotrophs.</title>
        <authorList>
            <person name="Tani A."/>
        </authorList>
    </citation>
    <scope>NUCLEOTIDE SEQUENCE [LARGE SCALE GENOMIC DNA]</scope>
    <source>
        <strain evidence="2 3">SM89A</strain>
    </source>
</reference>
<dbReference type="RefSeq" id="WP_142864607.1">
    <property type="nucleotide sequence ID" value="NZ_VJMF01000113.1"/>
</dbReference>
<evidence type="ECO:0000313" key="3">
    <source>
        <dbReference type="Proteomes" id="UP000316781"/>
    </source>
</evidence>
<evidence type="ECO:0000259" key="1">
    <source>
        <dbReference type="PROSITE" id="PS50075"/>
    </source>
</evidence>
<evidence type="ECO:0000313" key="2">
    <source>
        <dbReference type="EMBL" id="TRL23893.1"/>
    </source>
</evidence>
<feature type="domain" description="Carrier" evidence="1">
    <location>
        <begin position="7"/>
        <end position="82"/>
    </location>
</feature>
<dbReference type="Pfam" id="PF00550">
    <property type="entry name" value="PP-binding"/>
    <property type="match status" value="1"/>
</dbReference>
<dbReference type="InterPro" id="IPR036736">
    <property type="entry name" value="ACP-like_sf"/>
</dbReference>
<protein>
    <submittedName>
        <fullName evidence="2">Acyl carrier protein</fullName>
    </submittedName>
</protein>
<comment type="caution">
    <text evidence="2">The sequence shown here is derived from an EMBL/GenBank/DDBJ whole genome shotgun (WGS) entry which is preliminary data.</text>
</comment>
<name>A0A549SCY0_METSR</name>